<dbReference type="PANTHER" id="PTHR42850">
    <property type="entry name" value="METALLOPHOSPHOESTERASE"/>
    <property type="match status" value="1"/>
</dbReference>
<gene>
    <name evidence="3" type="ORF">FC27_GL000367</name>
</gene>
<dbReference type="PANTHER" id="PTHR42850:SF2">
    <property type="entry name" value="BLL5683 PROTEIN"/>
    <property type="match status" value="1"/>
</dbReference>
<evidence type="ECO:0000313" key="4">
    <source>
        <dbReference type="Proteomes" id="UP000051647"/>
    </source>
</evidence>
<dbReference type="InterPro" id="IPR011152">
    <property type="entry name" value="Pesterase_MJ0912"/>
</dbReference>
<protein>
    <submittedName>
        <fullName evidence="3">Diadenosine tetraphosphatase-like protein</fullName>
    </submittedName>
</protein>
<dbReference type="GO" id="GO:0005737">
    <property type="term" value="C:cytoplasm"/>
    <property type="evidence" value="ECO:0007669"/>
    <property type="project" value="TreeGrafter"/>
</dbReference>
<dbReference type="RefSeq" id="WP_010623414.1">
    <property type="nucleotide sequence ID" value="NZ_AZFA01000011.1"/>
</dbReference>
<dbReference type="InterPro" id="IPR024654">
    <property type="entry name" value="Calcineurin-like_PHP_lpxH"/>
</dbReference>
<dbReference type="EMBL" id="AZFA01000011">
    <property type="protein sequence ID" value="KRL66762.1"/>
    <property type="molecule type" value="Genomic_DNA"/>
</dbReference>
<feature type="domain" description="Calcineurin-like phosphoesterase" evidence="2">
    <location>
        <begin position="4"/>
        <end position="193"/>
    </location>
</feature>
<organism evidence="3 4">
    <name type="scientific">Companilactobacillus versmoldensis DSM 14857 = KCTC 3814</name>
    <dbReference type="NCBI Taxonomy" id="1423815"/>
    <lineage>
        <taxon>Bacteria</taxon>
        <taxon>Bacillati</taxon>
        <taxon>Bacillota</taxon>
        <taxon>Bacilli</taxon>
        <taxon>Lactobacillales</taxon>
        <taxon>Lactobacillaceae</taxon>
        <taxon>Companilactobacillus</taxon>
    </lineage>
</organism>
<evidence type="ECO:0000313" key="3">
    <source>
        <dbReference type="EMBL" id="KRL66762.1"/>
    </source>
</evidence>
<dbReference type="OrthoDB" id="9813918at2"/>
<proteinExistence type="inferred from homology"/>
<dbReference type="STRING" id="1423815.FC27_GL000367"/>
<comment type="caution">
    <text evidence="3">The sequence shown here is derived from an EMBL/GenBank/DDBJ whole genome shotgun (WGS) entry which is preliminary data.</text>
</comment>
<sequence length="282" mass="32313">MNTKIAVIADSHGNATALKAVIEDAKKLGVQEYWSLGDIAFGGSSSEDCFEMLNEVNTTQYLMGNWESAYLDVIDNKSVDLSDPSDIYFISLVRYEQQYFSATRSQQIRDLPMNNEKEILGTVFSLTHNLPNKNRGHSLFPDKKESNFDKLEIDKKMDVAIYAHTHTPVWRYTTDGQMILTPGSVGQPWYSRKKLMHNRDASYLVLSLSDSKIEGVDFRRIPYSIDEELAHAKNLGHPYLDLYKKLLMTGQPSTHDKDVLQKINRQNHYKEKAENFLNQLPK</sequence>
<comment type="similarity">
    <text evidence="1">Belongs to the metallophosphoesterase superfamily. YfcE family.</text>
</comment>
<accession>A0A0R1SJ48</accession>
<reference evidence="3 4" key="1">
    <citation type="journal article" date="2015" name="Genome Announc.">
        <title>Expanding the biotechnology potential of lactobacilli through comparative genomics of 213 strains and associated genera.</title>
        <authorList>
            <person name="Sun Z."/>
            <person name="Harris H.M."/>
            <person name="McCann A."/>
            <person name="Guo C."/>
            <person name="Argimon S."/>
            <person name="Zhang W."/>
            <person name="Yang X."/>
            <person name="Jeffery I.B."/>
            <person name="Cooney J.C."/>
            <person name="Kagawa T.F."/>
            <person name="Liu W."/>
            <person name="Song Y."/>
            <person name="Salvetti E."/>
            <person name="Wrobel A."/>
            <person name="Rasinkangas P."/>
            <person name="Parkhill J."/>
            <person name="Rea M.C."/>
            <person name="O'Sullivan O."/>
            <person name="Ritari J."/>
            <person name="Douillard F.P."/>
            <person name="Paul Ross R."/>
            <person name="Yang R."/>
            <person name="Briner A.E."/>
            <person name="Felis G.E."/>
            <person name="de Vos W.M."/>
            <person name="Barrangou R."/>
            <person name="Klaenhammer T.R."/>
            <person name="Caufield P.W."/>
            <person name="Cui Y."/>
            <person name="Zhang H."/>
            <person name="O'Toole P.W."/>
        </authorList>
    </citation>
    <scope>NUCLEOTIDE SEQUENCE [LARGE SCALE GENOMIC DNA]</scope>
    <source>
        <strain evidence="3 4">DSM 14857</strain>
    </source>
</reference>
<dbReference type="Pfam" id="PF12850">
    <property type="entry name" value="Metallophos_2"/>
    <property type="match status" value="1"/>
</dbReference>
<dbReference type="InterPro" id="IPR029052">
    <property type="entry name" value="Metallo-depent_PP-like"/>
</dbReference>
<dbReference type="PIRSF" id="PIRSF000883">
    <property type="entry name" value="Pesterase_MJ0912"/>
    <property type="match status" value="1"/>
</dbReference>
<dbReference type="PATRIC" id="fig|1423815.3.peg.374"/>
<dbReference type="InterPro" id="IPR050126">
    <property type="entry name" value="Ap4A_hydrolase"/>
</dbReference>
<dbReference type="eggNOG" id="COG0639">
    <property type="taxonomic scope" value="Bacteria"/>
</dbReference>
<dbReference type="AlphaFoldDB" id="A0A0R1SJ48"/>
<dbReference type="GO" id="GO:0016791">
    <property type="term" value="F:phosphatase activity"/>
    <property type="evidence" value="ECO:0007669"/>
    <property type="project" value="TreeGrafter"/>
</dbReference>
<evidence type="ECO:0000259" key="2">
    <source>
        <dbReference type="Pfam" id="PF12850"/>
    </source>
</evidence>
<keyword evidence="4" id="KW-1185">Reference proteome</keyword>
<dbReference type="SUPFAM" id="SSF56300">
    <property type="entry name" value="Metallo-dependent phosphatases"/>
    <property type="match status" value="1"/>
</dbReference>
<dbReference type="Proteomes" id="UP000051647">
    <property type="component" value="Unassembled WGS sequence"/>
</dbReference>
<dbReference type="Gene3D" id="3.60.21.10">
    <property type="match status" value="1"/>
</dbReference>
<evidence type="ECO:0000256" key="1">
    <source>
        <dbReference type="ARBA" id="ARBA00008950"/>
    </source>
</evidence>
<name>A0A0R1SJ48_9LACO</name>